<name>A0A446BK28_9PEZI</name>
<dbReference type="SUPFAM" id="SSF55811">
    <property type="entry name" value="Nudix"/>
    <property type="match status" value="1"/>
</dbReference>
<dbReference type="AlphaFoldDB" id="A0A446BK28"/>
<dbReference type="GO" id="GO:0035529">
    <property type="term" value="F:NADH pyrophosphatase activity"/>
    <property type="evidence" value="ECO:0007669"/>
    <property type="project" value="TreeGrafter"/>
</dbReference>
<protein>
    <recommendedName>
        <fullName evidence="4">NAD(+) diphosphatase</fullName>
        <ecNumber evidence="4">3.6.1.22</ecNumber>
    </recommendedName>
</protein>
<evidence type="ECO:0000313" key="11">
    <source>
        <dbReference type="EMBL" id="SPQ22838.1"/>
    </source>
</evidence>
<evidence type="ECO:0000256" key="5">
    <source>
        <dbReference type="ARBA" id="ARBA00022723"/>
    </source>
</evidence>
<evidence type="ECO:0000313" key="12">
    <source>
        <dbReference type="Proteomes" id="UP000289323"/>
    </source>
</evidence>
<dbReference type="GO" id="GO:0046872">
    <property type="term" value="F:metal ion binding"/>
    <property type="evidence" value="ECO:0007669"/>
    <property type="project" value="UniProtKB-KW"/>
</dbReference>
<dbReference type="PANTHER" id="PTHR42904">
    <property type="entry name" value="NUDIX HYDROLASE, NUDC SUBFAMILY"/>
    <property type="match status" value="1"/>
</dbReference>
<dbReference type="PROSITE" id="PS00893">
    <property type="entry name" value="NUDIX_BOX"/>
    <property type="match status" value="1"/>
</dbReference>
<dbReference type="InterPro" id="IPR050241">
    <property type="entry name" value="NAD-cap_RNA_hydrolase_NudC"/>
</dbReference>
<dbReference type="Pfam" id="PF00293">
    <property type="entry name" value="NUDIX"/>
    <property type="match status" value="1"/>
</dbReference>
<sequence length="422" mass="46209">MPIPDLPVLPPTEGSHLTRKFGRETANYFSGSPLNRLSFLRGDRDFLRAAFAHPAARFLLLRGLAPLVPAADPARLAFAARADVAPLTGEDPFARSEEEMVAEYDSSEERAVVVFLGIDERGEVAVGQDGEGEVQGERERFRYRDFEGAPYFAVDVTPRGKLADAAEALSKVMEERGLKFYDHSPRHMGLVAGQAAMYGQARALIDWNARTPFCAQCGQPTLSVQAGTKRVCPPTDKAGGQVRERKPCATRGTVSNHSFPRTDPTVIMAILSADGTKVLLGRQRRWPKYWYSTLAGFQEPGESIEEAVRREVWEESGVQVGRVILHSSQPWPFPASLMIGAIGQALPGDGEKIYLGHDAELESAKWFPLEEVKEALVTGTSGLGEPAPEGYVEGSLRLPPQTAIANRLITAVVEGWWIPSRM</sequence>
<dbReference type="InterPro" id="IPR020084">
    <property type="entry name" value="NUDIX_hydrolase_CS"/>
</dbReference>
<dbReference type="Pfam" id="PF09296">
    <property type="entry name" value="NUDIX-like"/>
    <property type="match status" value="1"/>
</dbReference>
<dbReference type="PANTHER" id="PTHR42904:SF6">
    <property type="entry name" value="NAD-CAPPED RNA HYDROLASE NUDT12"/>
    <property type="match status" value="1"/>
</dbReference>
<dbReference type="Proteomes" id="UP000289323">
    <property type="component" value="Unassembled WGS sequence"/>
</dbReference>
<dbReference type="InterPro" id="IPR015375">
    <property type="entry name" value="NADH_PPase-like_N"/>
</dbReference>
<dbReference type="GO" id="GO:0019677">
    <property type="term" value="P:NAD+ catabolic process"/>
    <property type="evidence" value="ECO:0007669"/>
    <property type="project" value="TreeGrafter"/>
</dbReference>
<dbReference type="CDD" id="cd03429">
    <property type="entry name" value="NUDIX_NADH_pyrophosphatase_Nudt13"/>
    <property type="match status" value="1"/>
</dbReference>
<comment type="cofactor">
    <cofactor evidence="2">
        <name>Zn(2+)</name>
        <dbReference type="ChEBI" id="CHEBI:29105"/>
    </cofactor>
</comment>
<dbReference type="InterPro" id="IPR000086">
    <property type="entry name" value="NUDIX_hydrolase_dom"/>
</dbReference>
<comment type="cofactor">
    <cofactor evidence="1">
        <name>Mg(2+)</name>
        <dbReference type="ChEBI" id="CHEBI:18420"/>
    </cofactor>
</comment>
<organism evidence="11 12">
    <name type="scientific">Thermothielavioides terrestris</name>
    <dbReference type="NCBI Taxonomy" id="2587410"/>
    <lineage>
        <taxon>Eukaryota</taxon>
        <taxon>Fungi</taxon>
        <taxon>Dikarya</taxon>
        <taxon>Ascomycota</taxon>
        <taxon>Pezizomycotina</taxon>
        <taxon>Sordariomycetes</taxon>
        <taxon>Sordariomycetidae</taxon>
        <taxon>Sordariales</taxon>
        <taxon>Chaetomiaceae</taxon>
        <taxon>Thermothielavioides</taxon>
    </lineage>
</organism>
<evidence type="ECO:0000256" key="9">
    <source>
        <dbReference type="ARBA" id="ARBA00023679"/>
    </source>
</evidence>
<keyword evidence="8" id="KW-0520">NAD</keyword>
<evidence type="ECO:0000256" key="8">
    <source>
        <dbReference type="ARBA" id="ARBA00023027"/>
    </source>
</evidence>
<evidence type="ECO:0000259" key="10">
    <source>
        <dbReference type="PROSITE" id="PS51462"/>
    </source>
</evidence>
<keyword evidence="5" id="KW-0479">Metal-binding</keyword>
<evidence type="ECO:0000256" key="4">
    <source>
        <dbReference type="ARBA" id="ARBA00012381"/>
    </source>
</evidence>
<evidence type="ECO:0000256" key="6">
    <source>
        <dbReference type="ARBA" id="ARBA00022801"/>
    </source>
</evidence>
<dbReference type="GO" id="GO:0006742">
    <property type="term" value="P:NADP+ catabolic process"/>
    <property type="evidence" value="ECO:0007669"/>
    <property type="project" value="TreeGrafter"/>
</dbReference>
<dbReference type="EC" id="3.6.1.22" evidence="4"/>
<dbReference type="Gene3D" id="3.90.79.20">
    <property type="match status" value="1"/>
</dbReference>
<dbReference type="GO" id="GO:0005829">
    <property type="term" value="C:cytosol"/>
    <property type="evidence" value="ECO:0007669"/>
    <property type="project" value="TreeGrafter"/>
</dbReference>
<dbReference type="Pfam" id="PF09297">
    <property type="entry name" value="Zn_ribbon_NUD"/>
    <property type="match status" value="1"/>
</dbReference>
<dbReference type="Gene3D" id="3.90.79.10">
    <property type="entry name" value="Nucleoside Triphosphate Pyrophosphohydrolase"/>
    <property type="match status" value="1"/>
</dbReference>
<dbReference type="InterPro" id="IPR015376">
    <property type="entry name" value="Znr_NADH_PPase"/>
</dbReference>
<comment type="similarity">
    <text evidence="3">Belongs to the Nudix hydrolase family. NudC subfamily.</text>
</comment>
<keyword evidence="6" id="KW-0378">Hydrolase</keyword>
<gene>
    <name evidence="11" type="ORF">TT172_LOCUS5257</name>
</gene>
<evidence type="ECO:0000256" key="1">
    <source>
        <dbReference type="ARBA" id="ARBA00001946"/>
    </source>
</evidence>
<dbReference type="FunFam" id="3.90.79.10:FF:000042">
    <property type="entry name" value="Probable NADH pyrophosphatase"/>
    <property type="match status" value="1"/>
</dbReference>
<dbReference type="GO" id="GO:0005777">
    <property type="term" value="C:peroxisome"/>
    <property type="evidence" value="ECO:0007669"/>
    <property type="project" value="TreeGrafter"/>
</dbReference>
<evidence type="ECO:0000256" key="2">
    <source>
        <dbReference type="ARBA" id="ARBA00001947"/>
    </source>
</evidence>
<accession>A0A446BK28</accession>
<comment type="catalytic activity">
    <reaction evidence="9">
        <text>a 5'-end NAD(+)-phospho-ribonucleoside in mRNA + H2O = a 5'-end phospho-adenosine-phospho-ribonucleoside in mRNA + beta-nicotinamide D-ribonucleotide + 2 H(+)</text>
        <dbReference type="Rhea" id="RHEA:60876"/>
        <dbReference type="Rhea" id="RHEA-COMP:15698"/>
        <dbReference type="Rhea" id="RHEA-COMP:15719"/>
        <dbReference type="ChEBI" id="CHEBI:14649"/>
        <dbReference type="ChEBI" id="CHEBI:15377"/>
        <dbReference type="ChEBI" id="CHEBI:15378"/>
        <dbReference type="ChEBI" id="CHEBI:144029"/>
        <dbReference type="ChEBI" id="CHEBI:144051"/>
    </reaction>
    <physiologicalReaction direction="left-to-right" evidence="9">
        <dbReference type="Rhea" id="RHEA:60877"/>
    </physiologicalReaction>
</comment>
<proteinExistence type="inferred from homology"/>
<dbReference type="InterPro" id="IPR015797">
    <property type="entry name" value="NUDIX_hydrolase-like_dom_sf"/>
</dbReference>
<evidence type="ECO:0000256" key="7">
    <source>
        <dbReference type="ARBA" id="ARBA00022842"/>
    </source>
</evidence>
<dbReference type="EMBL" id="OUUZ01000009">
    <property type="protein sequence ID" value="SPQ22838.1"/>
    <property type="molecule type" value="Genomic_DNA"/>
</dbReference>
<feature type="domain" description="Nudix hydrolase" evidence="10">
    <location>
        <begin position="260"/>
        <end position="389"/>
    </location>
</feature>
<keyword evidence="7" id="KW-0460">Magnesium</keyword>
<evidence type="ECO:0000256" key="3">
    <source>
        <dbReference type="ARBA" id="ARBA00009595"/>
    </source>
</evidence>
<reference evidence="11 12" key="1">
    <citation type="submission" date="2018-04" db="EMBL/GenBank/DDBJ databases">
        <authorList>
            <person name="Huttner S."/>
            <person name="Dainat J."/>
        </authorList>
    </citation>
    <scope>NUCLEOTIDE SEQUENCE [LARGE SCALE GENOMIC DNA]</scope>
</reference>
<dbReference type="InterPro" id="IPR049734">
    <property type="entry name" value="NudC-like_C"/>
</dbReference>
<dbReference type="PROSITE" id="PS51462">
    <property type="entry name" value="NUDIX"/>
    <property type="match status" value="1"/>
</dbReference>